<dbReference type="InterPro" id="IPR032710">
    <property type="entry name" value="NTF2-like_dom_sf"/>
</dbReference>
<dbReference type="EMBL" id="FNBN01000002">
    <property type="protein sequence ID" value="SDF78143.1"/>
    <property type="molecule type" value="Genomic_DNA"/>
</dbReference>
<dbReference type="Proteomes" id="UP000199045">
    <property type="component" value="Unassembled WGS sequence"/>
</dbReference>
<sequence>MHAKQPGLRYHGWYGEDLLKQASPYFEVKDPLFCAQNNRRRRSIGESKAHSEPFQMQISDFYIKNSSRKIQTLLSLFNATFLLINIPTSKSRTMKTYLTLLFIAICHLSFAQTNQELSATIIRQDSLFWDAFNKCDTVKMSTFFTEDVAFYHDNGGPTLGLSALVHTFSVNLCSNPTFHLKREAVAGTFKVYPLKKAGAIYGAILSGEHVFYVLEAGKPARADGLAKFTHLWLLNDGVWKMKNVLSYDHGPVPEKTHRE</sequence>
<dbReference type="InterPro" id="IPR027843">
    <property type="entry name" value="DUF4440"/>
</dbReference>
<dbReference type="Pfam" id="PF14534">
    <property type="entry name" value="DUF4440"/>
    <property type="match status" value="1"/>
</dbReference>
<organism evidence="2 3">
    <name type="scientific">Chitinophaga filiformis</name>
    <name type="common">Myxococcus filiformis</name>
    <name type="synonym">Flexibacter filiformis</name>
    <dbReference type="NCBI Taxonomy" id="104663"/>
    <lineage>
        <taxon>Bacteria</taxon>
        <taxon>Pseudomonadati</taxon>
        <taxon>Bacteroidota</taxon>
        <taxon>Chitinophagia</taxon>
        <taxon>Chitinophagales</taxon>
        <taxon>Chitinophagaceae</taxon>
        <taxon>Chitinophaga</taxon>
    </lineage>
</organism>
<evidence type="ECO:0000313" key="2">
    <source>
        <dbReference type="EMBL" id="SDF78143.1"/>
    </source>
</evidence>
<protein>
    <recommendedName>
        <fullName evidence="1">DUF4440 domain-containing protein</fullName>
    </recommendedName>
</protein>
<reference evidence="2 3" key="1">
    <citation type="submission" date="2016-10" db="EMBL/GenBank/DDBJ databases">
        <authorList>
            <person name="de Groot N.N."/>
        </authorList>
    </citation>
    <scope>NUCLEOTIDE SEQUENCE [LARGE SCALE GENOMIC DNA]</scope>
    <source>
        <strain evidence="2 3">DSM 527</strain>
    </source>
</reference>
<evidence type="ECO:0000313" key="3">
    <source>
        <dbReference type="Proteomes" id="UP000199045"/>
    </source>
</evidence>
<evidence type="ECO:0000259" key="1">
    <source>
        <dbReference type="Pfam" id="PF14534"/>
    </source>
</evidence>
<proteinExistence type="predicted"/>
<dbReference type="SUPFAM" id="SSF54427">
    <property type="entry name" value="NTF2-like"/>
    <property type="match status" value="1"/>
</dbReference>
<gene>
    <name evidence="2" type="ORF">SAMN04488121_102962</name>
</gene>
<dbReference type="Gene3D" id="3.10.450.50">
    <property type="match status" value="1"/>
</dbReference>
<dbReference type="AlphaFoldDB" id="A0A1G7NW19"/>
<dbReference type="OrthoDB" id="1357763at2"/>
<feature type="domain" description="DUF4440" evidence="1">
    <location>
        <begin position="121"/>
        <end position="241"/>
    </location>
</feature>
<accession>A0A1G7NW19</accession>
<name>A0A1G7NW19_CHIFI</name>
<dbReference type="STRING" id="104663.SAMN04488121_102962"/>